<feature type="coiled-coil region" evidence="1">
    <location>
        <begin position="186"/>
        <end position="220"/>
    </location>
</feature>
<evidence type="ECO:0000256" key="2">
    <source>
        <dbReference type="SAM" id="MobiDB-lite"/>
    </source>
</evidence>
<evidence type="ECO:0000256" key="1">
    <source>
        <dbReference type="SAM" id="Coils"/>
    </source>
</evidence>
<evidence type="ECO:0000313" key="3">
    <source>
        <dbReference type="EMBL" id="HGT39087.1"/>
    </source>
</evidence>
<accession>A0A7C4QMU5</accession>
<comment type="caution">
    <text evidence="3">The sequence shown here is derived from an EMBL/GenBank/DDBJ whole genome shotgun (WGS) entry which is preliminary data.</text>
</comment>
<keyword evidence="1" id="KW-0175">Coiled coil</keyword>
<reference evidence="3" key="1">
    <citation type="journal article" date="2020" name="mSystems">
        <title>Genome- and Community-Level Interaction Insights into Carbon Utilization and Element Cycling Functions of Hydrothermarchaeota in Hydrothermal Sediment.</title>
        <authorList>
            <person name="Zhou Z."/>
            <person name="Liu Y."/>
            <person name="Xu W."/>
            <person name="Pan J."/>
            <person name="Luo Z.H."/>
            <person name="Li M."/>
        </authorList>
    </citation>
    <scope>NUCLEOTIDE SEQUENCE [LARGE SCALE GENOMIC DNA]</scope>
    <source>
        <strain evidence="3">SpSt-508</strain>
    </source>
</reference>
<sequence>MTSHILEPVTEHIADWRGDDLHVDFAQRLVTHVILSGDVSRNGHRYAPDVLRKAAPLYDRKPVFLDHAPHPGRPYERSTRDLVGAILNPRYEDERLRGDIQVLDTEAGRTFLALLAANHPAVGMSHVVLVERGGDPRVIERIHDVVSVDAVLFPATTQGLRESVPDTPEAWEALAEQFDPALAAHLRQLRADLHAARETRDQLQRQLADHEREATQRLRRARIAHELQAAGLPDFADTPAFREQLEQLDDEAARHRLIAERTELARRCRPQTPASESRRGRSAEGDAAFVHAIRRGRPPAVCGW</sequence>
<dbReference type="AlphaFoldDB" id="A0A7C4QMU5"/>
<proteinExistence type="predicted"/>
<name>A0A7C4QMU5_9PLAN</name>
<protein>
    <submittedName>
        <fullName evidence="3">Uncharacterized protein</fullName>
    </submittedName>
</protein>
<organism evidence="3">
    <name type="scientific">Schlesneria paludicola</name>
    <dbReference type="NCBI Taxonomy" id="360056"/>
    <lineage>
        <taxon>Bacteria</taxon>
        <taxon>Pseudomonadati</taxon>
        <taxon>Planctomycetota</taxon>
        <taxon>Planctomycetia</taxon>
        <taxon>Planctomycetales</taxon>
        <taxon>Planctomycetaceae</taxon>
        <taxon>Schlesneria</taxon>
    </lineage>
</organism>
<gene>
    <name evidence="3" type="ORF">ENS64_07460</name>
</gene>
<dbReference type="EMBL" id="DSVQ01000012">
    <property type="protein sequence ID" value="HGT39087.1"/>
    <property type="molecule type" value="Genomic_DNA"/>
</dbReference>
<feature type="region of interest" description="Disordered" evidence="2">
    <location>
        <begin position="266"/>
        <end position="290"/>
    </location>
</feature>